<sequence>MADQDFRWGVLGCGVIANEMAQALQADGRHLAGVANRTLPKAEAFAERYGVETVYPSFEAMISDPAIDAVYITTPHNTHINYLRQALAAKKHVLCEKAITLNSEELDEALALAEENGVVLMDAMTIFHMPLYRELLRRLDTGEFGEVNVVTLNFGSYKDYDERNRFFNVNLAGGALLDIGVYALSLARLFVPGELVQLKSIMGQAPTGVDERSAIIAQSEEGQLVSATLTLRSKQPKRAMVSCDKCYIEVMEYPRADEAKIVWTETGEVELVQCGERPRALAYEMADLERAVEDPAYGNQLMAWTCDVMDTMTKLRREWRFFYPEEAEIRAALEAEEV</sequence>
<evidence type="ECO:0000256" key="1">
    <source>
        <dbReference type="ARBA" id="ARBA00010928"/>
    </source>
</evidence>
<dbReference type="RefSeq" id="WP_283712868.1">
    <property type="nucleotide sequence ID" value="NZ_JASJEW010000002.1"/>
</dbReference>
<accession>A0ABT6ZLI5</accession>
<dbReference type="PANTHER" id="PTHR22604">
    <property type="entry name" value="OXIDOREDUCTASES"/>
    <property type="match status" value="1"/>
</dbReference>
<name>A0ABT6ZLI5_9ACTN</name>
<dbReference type="Gene3D" id="3.40.50.720">
    <property type="entry name" value="NAD(P)-binding Rossmann-like Domain"/>
    <property type="match status" value="1"/>
</dbReference>
<comment type="similarity">
    <text evidence="1">Belongs to the Gfo/Idh/MocA family.</text>
</comment>
<dbReference type="Proteomes" id="UP001431693">
    <property type="component" value="Unassembled WGS sequence"/>
</dbReference>
<dbReference type="Gene3D" id="3.30.360.10">
    <property type="entry name" value="Dihydrodipicolinate Reductase, domain 2"/>
    <property type="match status" value="1"/>
</dbReference>
<dbReference type="InterPro" id="IPR000683">
    <property type="entry name" value="Gfo/Idh/MocA-like_OxRdtase_N"/>
</dbReference>
<evidence type="ECO:0000259" key="4">
    <source>
        <dbReference type="Pfam" id="PF22725"/>
    </source>
</evidence>
<feature type="domain" description="Gfo/Idh/MocA-like oxidoreductase N-terminal" evidence="3">
    <location>
        <begin position="6"/>
        <end position="121"/>
    </location>
</feature>
<evidence type="ECO:0000313" key="5">
    <source>
        <dbReference type="EMBL" id="MDJ1129747.1"/>
    </source>
</evidence>
<dbReference type="InterPro" id="IPR050984">
    <property type="entry name" value="Gfo/Idh/MocA_domain"/>
</dbReference>
<protein>
    <submittedName>
        <fullName evidence="5">Gfo/Idh/MocA family oxidoreductase</fullName>
    </submittedName>
</protein>
<dbReference type="SUPFAM" id="SSF55347">
    <property type="entry name" value="Glyceraldehyde-3-phosphate dehydrogenase-like, C-terminal domain"/>
    <property type="match status" value="1"/>
</dbReference>
<evidence type="ECO:0000256" key="2">
    <source>
        <dbReference type="ARBA" id="ARBA00023002"/>
    </source>
</evidence>
<dbReference type="Pfam" id="PF01408">
    <property type="entry name" value="GFO_IDH_MocA"/>
    <property type="match status" value="1"/>
</dbReference>
<keyword evidence="6" id="KW-1185">Reference proteome</keyword>
<dbReference type="PANTHER" id="PTHR22604:SF105">
    <property type="entry name" value="TRANS-1,2-DIHYDROBENZENE-1,2-DIOL DEHYDROGENASE"/>
    <property type="match status" value="1"/>
</dbReference>
<organism evidence="5 6">
    <name type="scientific">Kribbibacterium absianum</name>
    <dbReference type="NCBI Taxonomy" id="3044210"/>
    <lineage>
        <taxon>Bacteria</taxon>
        <taxon>Bacillati</taxon>
        <taxon>Actinomycetota</taxon>
        <taxon>Coriobacteriia</taxon>
        <taxon>Coriobacteriales</taxon>
        <taxon>Kribbibacteriaceae</taxon>
        <taxon>Kribbibacterium</taxon>
    </lineage>
</organism>
<gene>
    <name evidence="5" type="ORF">QJ043_06605</name>
</gene>
<dbReference type="EMBL" id="JASJEX010000003">
    <property type="protein sequence ID" value="MDJ1129747.1"/>
    <property type="molecule type" value="Genomic_DNA"/>
</dbReference>
<feature type="domain" description="GFO/IDH/MocA-like oxidoreductase" evidence="4">
    <location>
        <begin position="132"/>
        <end position="247"/>
    </location>
</feature>
<evidence type="ECO:0000259" key="3">
    <source>
        <dbReference type="Pfam" id="PF01408"/>
    </source>
</evidence>
<dbReference type="InterPro" id="IPR036291">
    <property type="entry name" value="NAD(P)-bd_dom_sf"/>
</dbReference>
<comment type="caution">
    <text evidence="5">The sequence shown here is derived from an EMBL/GenBank/DDBJ whole genome shotgun (WGS) entry which is preliminary data.</text>
</comment>
<evidence type="ECO:0000313" key="6">
    <source>
        <dbReference type="Proteomes" id="UP001431693"/>
    </source>
</evidence>
<dbReference type="SUPFAM" id="SSF51735">
    <property type="entry name" value="NAD(P)-binding Rossmann-fold domains"/>
    <property type="match status" value="1"/>
</dbReference>
<dbReference type="Pfam" id="PF22725">
    <property type="entry name" value="GFO_IDH_MocA_C3"/>
    <property type="match status" value="1"/>
</dbReference>
<keyword evidence="2" id="KW-0560">Oxidoreductase</keyword>
<reference evidence="5" key="1">
    <citation type="submission" date="2023-05" db="EMBL/GenBank/DDBJ databases">
        <title>[olsenella] sp. nov., isolated from a pig farm feces dump.</title>
        <authorList>
            <person name="Chang Y.-H."/>
        </authorList>
    </citation>
    <scope>NUCLEOTIDE SEQUENCE</scope>
    <source>
        <strain evidence="5">YH-ols2217</strain>
    </source>
</reference>
<proteinExistence type="inferred from homology"/>
<dbReference type="InterPro" id="IPR055170">
    <property type="entry name" value="GFO_IDH_MocA-like_dom"/>
</dbReference>